<proteinExistence type="predicted"/>
<keyword evidence="1" id="KW-0175">Coiled coil</keyword>
<feature type="compositionally biased region" description="Polar residues" evidence="2">
    <location>
        <begin position="18"/>
        <end position="32"/>
    </location>
</feature>
<evidence type="ECO:0000313" key="4">
    <source>
        <dbReference type="Proteomes" id="UP000507470"/>
    </source>
</evidence>
<gene>
    <name evidence="3" type="ORF">MCOR_22788</name>
</gene>
<dbReference type="AlphaFoldDB" id="A0A6J8BU26"/>
<keyword evidence="4" id="KW-1185">Reference proteome</keyword>
<protein>
    <submittedName>
        <fullName evidence="3">Uncharacterized protein</fullName>
    </submittedName>
</protein>
<dbReference type="OrthoDB" id="6079589at2759"/>
<evidence type="ECO:0000313" key="3">
    <source>
        <dbReference type="EMBL" id="CAC5387465.1"/>
    </source>
</evidence>
<reference evidence="3 4" key="1">
    <citation type="submission" date="2020-06" db="EMBL/GenBank/DDBJ databases">
        <authorList>
            <person name="Li R."/>
            <person name="Bekaert M."/>
        </authorList>
    </citation>
    <scope>NUCLEOTIDE SEQUENCE [LARGE SCALE GENOMIC DNA]</scope>
    <source>
        <strain evidence="4">wild</strain>
    </source>
</reference>
<feature type="region of interest" description="Disordered" evidence="2">
    <location>
        <begin position="347"/>
        <end position="370"/>
    </location>
</feature>
<dbReference type="EMBL" id="CACVKT020004001">
    <property type="protein sequence ID" value="CAC5387465.1"/>
    <property type="molecule type" value="Genomic_DNA"/>
</dbReference>
<accession>A0A6J8BU26</accession>
<feature type="coiled-coil region" evidence="1">
    <location>
        <begin position="170"/>
        <end position="197"/>
    </location>
</feature>
<organism evidence="3 4">
    <name type="scientific">Mytilus coruscus</name>
    <name type="common">Sea mussel</name>
    <dbReference type="NCBI Taxonomy" id="42192"/>
    <lineage>
        <taxon>Eukaryota</taxon>
        <taxon>Metazoa</taxon>
        <taxon>Spiralia</taxon>
        <taxon>Lophotrochozoa</taxon>
        <taxon>Mollusca</taxon>
        <taxon>Bivalvia</taxon>
        <taxon>Autobranchia</taxon>
        <taxon>Pteriomorphia</taxon>
        <taxon>Mytilida</taxon>
        <taxon>Mytiloidea</taxon>
        <taxon>Mytilidae</taxon>
        <taxon>Mytilinae</taxon>
        <taxon>Mytilus</taxon>
    </lineage>
</organism>
<name>A0A6J8BU26_MYTCO</name>
<evidence type="ECO:0000256" key="1">
    <source>
        <dbReference type="SAM" id="Coils"/>
    </source>
</evidence>
<feature type="region of interest" description="Disordered" evidence="2">
    <location>
        <begin position="1"/>
        <end position="66"/>
    </location>
</feature>
<sequence>MDAAMSKNNDNEQEVLFTCSQPNPDTTPSISNPGKRGKRGNPESPENLPGTQKQQTRQIRRRNSIGDISETLKKKPASLNKSVANKVLEALSIPEVLDTIIPVLTQKLSEALSSIIEAEVKNCIEEQIKPMSEKIISQEKQIANNYQNICKLFIQVHRMEQCCKDRIEQIKEQDKELDAQYNTIKDLETRLENQEQYSRRTSVRFHNVPVPIDEQGQIQHPVNTDHLILDICQNKMNLDININDIGRTHVIGKARNGKLQIIARFVSYRKKHLVYSNKKLLKNNENGTFITENLTKFRTTLVQTLAQMKYNGNIIAYWTADGKIFAKKTENSKKKIITEWEDINALRRPMRDQDNQTETQASESVPEERP</sequence>
<dbReference type="Proteomes" id="UP000507470">
    <property type="component" value="Unassembled WGS sequence"/>
</dbReference>
<evidence type="ECO:0000256" key="2">
    <source>
        <dbReference type="SAM" id="MobiDB-lite"/>
    </source>
</evidence>